<evidence type="ECO:0000259" key="3">
    <source>
        <dbReference type="Pfam" id="PF06032"/>
    </source>
</evidence>
<dbReference type="EMBL" id="JAACJJ010000028">
    <property type="protein sequence ID" value="KAF5322652.1"/>
    <property type="molecule type" value="Genomic_DNA"/>
</dbReference>
<dbReference type="AlphaFoldDB" id="A0A8H5BG05"/>
<evidence type="ECO:0000259" key="1">
    <source>
        <dbReference type="Pfam" id="PF01968"/>
    </source>
</evidence>
<dbReference type="Gene3D" id="3.30.420.40">
    <property type="match status" value="1"/>
</dbReference>
<accession>A0A8H5BG05</accession>
<gene>
    <name evidence="5" type="ORF">D9619_002210</name>
</gene>
<dbReference type="Pfam" id="PF01968">
    <property type="entry name" value="Hydantoinase_A"/>
    <property type="match status" value="1"/>
</dbReference>
<dbReference type="InterPro" id="IPR045079">
    <property type="entry name" value="Oxoprolinase-like"/>
</dbReference>
<feature type="domain" description="Hydantoinase A/oxoprolinase" evidence="1">
    <location>
        <begin position="209"/>
        <end position="395"/>
    </location>
</feature>
<dbReference type="SUPFAM" id="SSF160991">
    <property type="entry name" value="CV3147-like"/>
    <property type="match status" value="1"/>
</dbReference>
<sequence length="1014" mass="108413">MRRYRIGVDVGGTNTDAVLIDTTRSHDAATRGVLASFKIVTTPDITSGIERAVRAILDKSGVDPSSDEIRSLTIGTTHFINAVVQLDAARLAKVAVVRLAYPYTTECPPFIDFPGALKALLDGHTAIIHGGLQIDGRTINDLREDEVVEQARVIKKKGLRNIVLVGVYSPLDVGGKQEYKARDIMRRELGDDVNIICSCDVGHVGFIERENASILNASIMSFAQRTVRGYKRALRALGLQCPLYLTQNDGTLTSAATAARLPIKTFSSGATNSMRGASYLAGMELNRNPQDDPATAKTKGNNVIVVDIGGTTTDVGVILPSGFPRQAAAFIEVAGVRTNFTMPDVHSIGLGGGSRIRALHDGRVTVGPDSVGHHLTQDSLVFGGTQLTATDIISISGDSGIGDASLTIHVSKEVEEKAHTAIKRLLEIVVDKMKTSPEDSDLLLVGGGSIIAPKSLKGVRNIILPKYHEVANAVGAAIASVSGEVDTVEILEGKSLSETLERIKKQAVDQAINAGGDPNTSRIVDVNVLPVQYVTNQATRIIVRAVGELAAEDSSAMEVYISSDDSDVLDEEYTAPQDEETSTTASIAHHTPSVQEAIDYATYRPRIDGDKWILSETDLFFIMEGCGILGTGGGGLPYPAYLICRQILRDGGTISIVDHSSLNDDDVVARGGFMGSPSVGSERIRSGAHLRMAALELAKYCGVTRFAATLCDEIGGSNGMQSLQMTSYHGVPALDGDLMGRAYPMLNQVLPAVYNRPNALVPCALNDGSGNTVLLTTVKNDRAVEAIMRVVTTEFGSSAALCPPPLAVRDARDFGVTHAQSQAWRMGRAVAIARQTNNMRGIADEILKLQTGACLFVGKIINVTREVRAGFTWGEVRIARLRADEMEDAQSDASPAPYASQISQSRSSPDETMLIPFQNENLCAFLEAADGSRKAAAIVPDLITILDTQSGSHLGTPEYTYGLRVTVIALASHPLWRTTEGLKIGGPLAFGLEHEYVPLGEYLEPKSVIAEYRT</sequence>
<proteinExistence type="predicted"/>
<reference evidence="5 6" key="1">
    <citation type="journal article" date="2020" name="ISME J.">
        <title>Uncovering the hidden diversity of litter-decomposition mechanisms in mushroom-forming fungi.</title>
        <authorList>
            <person name="Floudas D."/>
            <person name="Bentzer J."/>
            <person name="Ahren D."/>
            <person name="Johansson T."/>
            <person name="Persson P."/>
            <person name="Tunlid A."/>
        </authorList>
    </citation>
    <scope>NUCLEOTIDE SEQUENCE [LARGE SCALE GENOMIC DNA]</scope>
    <source>
        <strain evidence="5 6">CBS 101986</strain>
    </source>
</reference>
<dbReference type="InterPro" id="IPR027479">
    <property type="entry name" value="S-Me-THD_N_sf"/>
</dbReference>
<dbReference type="PANTHER" id="PTHR11365:SF10">
    <property type="entry name" value="HYDANTOINASE_OXOPROLINASE"/>
    <property type="match status" value="1"/>
</dbReference>
<dbReference type="Pfam" id="PF20906">
    <property type="entry name" value="S-Me-THD_C"/>
    <property type="match status" value="1"/>
</dbReference>
<dbReference type="PANTHER" id="PTHR11365">
    <property type="entry name" value="5-OXOPROLINASE RELATED"/>
    <property type="match status" value="1"/>
</dbReference>
<feature type="domain" description="Hydantoinase/oxoprolinase N-terminal" evidence="2">
    <location>
        <begin position="5"/>
        <end position="188"/>
    </location>
</feature>
<dbReference type="GO" id="GO:0016787">
    <property type="term" value="F:hydrolase activity"/>
    <property type="evidence" value="ECO:0007669"/>
    <property type="project" value="InterPro"/>
</dbReference>
<evidence type="ECO:0000313" key="5">
    <source>
        <dbReference type="EMBL" id="KAF5322652.1"/>
    </source>
</evidence>
<evidence type="ECO:0000313" key="6">
    <source>
        <dbReference type="Proteomes" id="UP000567179"/>
    </source>
</evidence>
<name>A0A8H5BG05_9AGAR</name>
<organism evidence="5 6">
    <name type="scientific">Psilocybe cf. subviscida</name>
    <dbReference type="NCBI Taxonomy" id="2480587"/>
    <lineage>
        <taxon>Eukaryota</taxon>
        <taxon>Fungi</taxon>
        <taxon>Dikarya</taxon>
        <taxon>Basidiomycota</taxon>
        <taxon>Agaricomycotina</taxon>
        <taxon>Agaricomycetes</taxon>
        <taxon>Agaricomycetidae</taxon>
        <taxon>Agaricales</taxon>
        <taxon>Agaricineae</taxon>
        <taxon>Strophariaceae</taxon>
        <taxon>Psilocybe</taxon>
    </lineage>
</organism>
<dbReference type="Pfam" id="PF05378">
    <property type="entry name" value="Hydant_A_N"/>
    <property type="match status" value="1"/>
</dbReference>
<dbReference type="SUPFAM" id="SSF53067">
    <property type="entry name" value="Actin-like ATPase domain"/>
    <property type="match status" value="2"/>
</dbReference>
<dbReference type="InterPro" id="IPR048350">
    <property type="entry name" value="S-Me-THD-like_C"/>
</dbReference>
<feature type="domain" description="S-Me-THD N-terminal" evidence="3">
    <location>
        <begin position="617"/>
        <end position="776"/>
    </location>
</feature>
<dbReference type="InterPro" id="IPR008040">
    <property type="entry name" value="Hydant_A_N"/>
</dbReference>
<dbReference type="InterPro" id="IPR010318">
    <property type="entry name" value="S-Me-THD_N"/>
</dbReference>
<dbReference type="Proteomes" id="UP000567179">
    <property type="component" value="Unassembled WGS sequence"/>
</dbReference>
<dbReference type="FunFam" id="3.40.1610.10:FF:000001">
    <property type="entry name" value="Hydantoinase, putative"/>
    <property type="match status" value="1"/>
</dbReference>
<evidence type="ECO:0000259" key="4">
    <source>
        <dbReference type="Pfam" id="PF20906"/>
    </source>
</evidence>
<keyword evidence="6" id="KW-1185">Reference proteome</keyword>
<dbReference type="Pfam" id="PF06032">
    <property type="entry name" value="S-Me-THD_N"/>
    <property type="match status" value="1"/>
</dbReference>
<evidence type="ECO:0000259" key="2">
    <source>
        <dbReference type="Pfam" id="PF05378"/>
    </source>
</evidence>
<dbReference type="InterPro" id="IPR002821">
    <property type="entry name" value="Hydantoinase_A"/>
</dbReference>
<comment type="caution">
    <text evidence="5">The sequence shown here is derived from an EMBL/GenBank/DDBJ whole genome shotgun (WGS) entry which is preliminary data.</text>
</comment>
<feature type="domain" description="S-Me-THD-like C-terminal" evidence="4">
    <location>
        <begin position="780"/>
        <end position="999"/>
    </location>
</feature>
<dbReference type="Gene3D" id="2.40.390.10">
    <property type="entry name" value="CV3147-like"/>
    <property type="match status" value="1"/>
</dbReference>
<dbReference type="OrthoDB" id="5404895at2759"/>
<dbReference type="Gene3D" id="3.40.1610.10">
    <property type="entry name" value="CV3147-like domain"/>
    <property type="match status" value="1"/>
</dbReference>
<dbReference type="InterPro" id="IPR024071">
    <property type="entry name" value="S-Me-THD_C_sf"/>
</dbReference>
<protein>
    <recommendedName>
        <fullName evidence="7">Hydantoinase</fullName>
    </recommendedName>
</protein>
<evidence type="ECO:0008006" key="7">
    <source>
        <dbReference type="Google" id="ProtNLM"/>
    </source>
</evidence>
<dbReference type="InterPro" id="IPR043129">
    <property type="entry name" value="ATPase_NBD"/>
</dbReference>